<evidence type="ECO:0000313" key="2">
    <source>
        <dbReference type="EMBL" id="AAZ26408.1"/>
    </source>
</evidence>
<organism evidence="2 3">
    <name type="scientific">Colwellia psychrerythraea (strain 34H / ATCC BAA-681)</name>
    <name type="common">Vibrio psychroerythus</name>
    <dbReference type="NCBI Taxonomy" id="167879"/>
    <lineage>
        <taxon>Bacteria</taxon>
        <taxon>Pseudomonadati</taxon>
        <taxon>Pseudomonadota</taxon>
        <taxon>Gammaproteobacteria</taxon>
        <taxon>Alteromonadales</taxon>
        <taxon>Colwelliaceae</taxon>
        <taxon>Colwellia</taxon>
    </lineage>
</organism>
<dbReference type="NCBIfam" id="TIGR02001">
    <property type="entry name" value="gcw_chp"/>
    <property type="match status" value="1"/>
</dbReference>
<dbReference type="Pfam" id="PF09694">
    <property type="entry name" value="Gcw_chp"/>
    <property type="match status" value="1"/>
</dbReference>
<dbReference type="InterPro" id="IPR010239">
    <property type="entry name" value="CHP02001"/>
</dbReference>
<evidence type="ECO:0000256" key="1">
    <source>
        <dbReference type="SAM" id="SignalP"/>
    </source>
</evidence>
<feature type="chain" id="PRO_5004233861" description="TIGR02001 family outer membrane protein" evidence="1">
    <location>
        <begin position="23"/>
        <end position="234"/>
    </location>
</feature>
<evidence type="ECO:0000313" key="3">
    <source>
        <dbReference type="Proteomes" id="UP000000547"/>
    </source>
</evidence>
<reference evidence="2" key="1">
    <citation type="journal article" date="2005" name="Proc. Natl. Acad. Sci. U.S.A.">
        <title>The psychrophilic lifestyle as revealed by the genome sequence of Colwellia psychrerythraea 34H through genomic and proteomic analyses.</title>
        <authorList>
            <person name="Methe B.A."/>
            <person name="Nelson K.E."/>
            <person name="Deming J.W."/>
            <person name="Momen B."/>
            <person name="Melamud E."/>
            <person name="Zhang X."/>
            <person name="Moult J."/>
            <person name="Madupu R."/>
            <person name="Nelson W.C."/>
            <person name="Dodson R.J."/>
            <person name="Brinkac L.M."/>
            <person name="Daugherty S.C."/>
            <person name="Durkin A.S."/>
            <person name="DeBoy R.T."/>
            <person name="Kolonay J.F."/>
            <person name="Sullivan S.A."/>
            <person name="Zhou L."/>
            <person name="Davidsen T.M."/>
            <person name="Wu M."/>
            <person name="Huston A.L."/>
            <person name="Lewis M."/>
            <person name="Weaver B."/>
            <person name="Weidman J.F."/>
            <person name="Khouri H."/>
            <person name="Utterback T.R."/>
            <person name="Feldblyum T.V."/>
            <person name="Fraser C.M."/>
        </authorList>
    </citation>
    <scope>NUCLEOTIDE SEQUENCE [LARGE SCALE GENOMIC DNA]</scope>
    <source>
        <strain evidence="2">34H</strain>
    </source>
</reference>
<protein>
    <recommendedName>
        <fullName evidence="4">TIGR02001 family outer membrane protein</fullName>
    </recommendedName>
</protein>
<sequence length="234" mass="25934">MKYMKKMISISVLALTTFASQAEELSSTISFTNDYRFRGLSQTAGDAAVQGSIDLAFENGVFVGVWGSNVDFGPTENASLEVDYYVGYGGNINDQITYDATLFYFQYPGYNGVDIDYLELDLGLHYKGISLLYAVSNDWVNSGESAQYLSVDYSYPITEDISLDLHAGYTYGEYWDGIRDFNDYKDYSIGLSGQVYGLDLSAAYIATSMESGDEVDTGAFRNDDTVQLTISRSF</sequence>
<keyword evidence="1" id="KW-0732">Signal</keyword>
<dbReference type="Proteomes" id="UP000000547">
    <property type="component" value="Chromosome"/>
</dbReference>
<dbReference type="RefSeq" id="WP_011042850.1">
    <property type="nucleotide sequence ID" value="NC_003910.7"/>
</dbReference>
<evidence type="ECO:0008006" key="4">
    <source>
        <dbReference type="Google" id="ProtNLM"/>
    </source>
</evidence>
<dbReference type="KEGG" id="cps:CPS_2028"/>
<feature type="signal peptide" evidence="1">
    <location>
        <begin position="1"/>
        <end position="22"/>
    </location>
</feature>
<accession>Q483L0</accession>
<dbReference type="STRING" id="167879.CPS_2028"/>
<dbReference type="AlphaFoldDB" id="Q483L0"/>
<dbReference type="EMBL" id="CP000083">
    <property type="protein sequence ID" value="AAZ26408.1"/>
    <property type="molecule type" value="Genomic_DNA"/>
</dbReference>
<proteinExistence type="predicted"/>
<name>Q483L0_COLP3</name>
<dbReference type="HOGENOM" id="CLU_074587_1_0_6"/>
<gene>
    <name evidence="2" type="ordered locus">CPS_2028</name>
</gene>